<organism evidence="1 2">
    <name type="scientific">Leptospira weilii str. 2006001853</name>
    <dbReference type="NCBI Taxonomy" id="1001589"/>
    <lineage>
        <taxon>Bacteria</taxon>
        <taxon>Pseudomonadati</taxon>
        <taxon>Spirochaetota</taxon>
        <taxon>Spirochaetia</taxon>
        <taxon>Leptospirales</taxon>
        <taxon>Leptospiraceae</taxon>
        <taxon>Leptospira</taxon>
    </lineage>
</organism>
<reference evidence="1 2" key="1">
    <citation type="submission" date="2012-10" db="EMBL/GenBank/DDBJ databases">
        <authorList>
            <person name="Harkins D.M."/>
            <person name="Durkin A.S."/>
            <person name="Brinkac L.M."/>
            <person name="Haft D.H."/>
            <person name="Selengut J.D."/>
            <person name="Sanka R."/>
            <person name="DePew J."/>
            <person name="Purushe J."/>
            <person name="Whelen A.C."/>
            <person name="Vinetz J.M."/>
            <person name="Sutton G.G."/>
            <person name="Nierman W.C."/>
            <person name="Fouts D.E."/>
        </authorList>
    </citation>
    <scope>NUCLEOTIDE SEQUENCE [LARGE SCALE GENOMIC DNA]</scope>
    <source>
        <strain evidence="1 2">2006001853</strain>
    </source>
</reference>
<gene>
    <name evidence="1" type="ORF">LEP1GSC036_1841</name>
</gene>
<dbReference type="AlphaFoldDB" id="A0A828YUU6"/>
<accession>A0A828YUU6</accession>
<comment type="caution">
    <text evidence="1">The sequence shown here is derived from an EMBL/GenBank/DDBJ whole genome shotgun (WGS) entry which is preliminary data.</text>
</comment>
<dbReference type="EMBL" id="AFLV02000082">
    <property type="protein sequence ID" value="EKR62216.1"/>
    <property type="molecule type" value="Genomic_DNA"/>
</dbReference>
<dbReference type="Proteomes" id="UP000001338">
    <property type="component" value="Unassembled WGS sequence"/>
</dbReference>
<evidence type="ECO:0000313" key="2">
    <source>
        <dbReference type="Proteomes" id="UP000001338"/>
    </source>
</evidence>
<sequence>MIFLESTSQTLKSGFKRFFSKVVVGTKIMNSRVLLQALTINNRCQSLFFLKDWIP</sequence>
<proteinExistence type="predicted"/>
<name>A0A828YUU6_9LEPT</name>
<protein>
    <submittedName>
        <fullName evidence="1">Uncharacterized protein</fullName>
    </submittedName>
</protein>
<evidence type="ECO:0000313" key="1">
    <source>
        <dbReference type="EMBL" id="EKR62216.1"/>
    </source>
</evidence>